<evidence type="ECO:0000313" key="2">
    <source>
        <dbReference type="Proteomes" id="UP000441354"/>
    </source>
</evidence>
<organism evidence="1 2">
    <name type="scientific">Bacillus mesophilum</name>
    <dbReference type="NCBI Taxonomy" id="1071718"/>
    <lineage>
        <taxon>Bacteria</taxon>
        <taxon>Bacillati</taxon>
        <taxon>Bacillota</taxon>
        <taxon>Bacilli</taxon>
        <taxon>Bacillales</taxon>
        <taxon>Bacillaceae</taxon>
        <taxon>Bacillus</taxon>
    </lineage>
</organism>
<protein>
    <recommendedName>
        <fullName evidence="3">SCP2 domain-containing protein</fullName>
    </recommendedName>
</protein>
<evidence type="ECO:0008006" key="3">
    <source>
        <dbReference type="Google" id="ProtNLM"/>
    </source>
</evidence>
<comment type="caution">
    <text evidence="1">The sequence shown here is derived from an EMBL/GenBank/DDBJ whole genome shotgun (WGS) entry which is preliminary data.</text>
</comment>
<evidence type="ECO:0000313" key="1">
    <source>
        <dbReference type="EMBL" id="KAB2332876.1"/>
    </source>
</evidence>
<dbReference type="Proteomes" id="UP000441354">
    <property type="component" value="Unassembled WGS sequence"/>
</dbReference>
<gene>
    <name evidence="1" type="ORF">F7732_12400</name>
</gene>
<proteinExistence type="predicted"/>
<dbReference type="AlphaFoldDB" id="A0A7V7RLW7"/>
<name>A0A7V7RLW7_9BACI</name>
<dbReference type="EMBL" id="WBOT01000003">
    <property type="protein sequence ID" value="KAB2332876.1"/>
    <property type="molecule type" value="Genomic_DNA"/>
</dbReference>
<keyword evidence="2" id="KW-1185">Reference proteome</keyword>
<accession>A0A7V7RLW7</accession>
<reference evidence="1 2" key="1">
    <citation type="journal article" date="2014" name="Arch. Microbiol.">
        <title>Bacillus mesophilum sp. nov., strain IITR-54T, a novel 4-chlorobiphenyl dechlorinating bacterium.</title>
        <authorList>
            <person name="Manickam N."/>
            <person name="Singh N.K."/>
            <person name="Bajaj A."/>
            <person name="Kumar R.M."/>
            <person name="Kaur G."/>
            <person name="Kaur N."/>
            <person name="Bala M."/>
            <person name="Kumar A."/>
            <person name="Mayilraj S."/>
        </authorList>
    </citation>
    <scope>NUCLEOTIDE SEQUENCE [LARGE SCALE GENOMIC DNA]</scope>
    <source>
        <strain evidence="1 2">IITR-54</strain>
    </source>
</reference>
<sequence length="129" mass="15381">MQDKESVPRNKAYIDYRILRCTLMEQLAKSFIQELEQKQHVFQVLQNRRLTVHFHSEAEHLYLRIEDGRADVISPIECEMEIYGPKTTLTHLFQKKIKLRQLMKEQPIQIKGPFRSILLLETILYLGKN</sequence>